<name>A0A835CC96_9FABA</name>
<accession>A0A835CC96</accession>
<keyword evidence="5" id="KW-0808">Transferase</keyword>
<dbReference type="Gene3D" id="3.30.430.20">
    <property type="entry name" value="Gnk2 domain, C-X8-C-X2-C motif"/>
    <property type="match status" value="2"/>
</dbReference>
<organism evidence="5 6">
    <name type="scientific">Senna tora</name>
    <dbReference type="NCBI Taxonomy" id="362788"/>
    <lineage>
        <taxon>Eukaryota</taxon>
        <taxon>Viridiplantae</taxon>
        <taxon>Streptophyta</taxon>
        <taxon>Embryophyta</taxon>
        <taxon>Tracheophyta</taxon>
        <taxon>Spermatophyta</taxon>
        <taxon>Magnoliopsida</taxon>
        <taxon>eudicotyledons</taxon>
        <taxon>Gunneridae</taxon>
        <taxon>Pentapetalae</taxon>
        <taxon>rosids</taxon>
        <taxon>fabids</taxon>
        <taxon>Fabales</taxon>
        <taxon>Fabaceae</taxon>
        <taxon>Caesalpinioideae</taxon>
        <taxon>Cassia clade</taxon>
        <taxon>Senna</taxon>
    </lineage>
</organism>
<dbReference type="Proteomes" id="UP000634136">
    <property type="component" value="Unassembled WGS sequence"/>
</dbReference>
<dbReference type="OrthoDB" id="1107566at2759"/>
<gene>
    <name evidence="5" type="ORF">G2W53_011275</name>
</gene>
<dbReference type="AlphaFoldDB" id="A0A835CC96"/>
<dbReference type="EMBL" id="JAAIUW010000004">
    <property type="protein sequence ID" value="KAF7836416.1"/>
    <property type="molecule type" value="Genomic_DNA"/>
</dbReference>
<proteinExistence type="predicted"/>
<dbReference type="InterPro" id="IPR002902">
    <property type="entry name" value="GNK2"/>
</dbReference>
<keyword evidence="1" id="KW-0732">Signal</keyword>
<dbReference type="Pfam" id="PF01657">
    <property type="entry name" value="Stress-antifung"/>
    <property type="match status" value="2"/>
</dbReference>
<feature type="domain" description="Gnk2-homologous" evidence="4">
    <location>
        <begin position="126"/>
        <end position="245"/>
    </location>
</feature>
<evidence type="ECO:0000313" key="6">
    <source>
        <dbReference type="Proteomes" id="UP000634136"/>
    </source>
</evidence>
<reference evidence="5" key="1">
    <citation type="submission" date="2020-09" db="EMBL/GenBank/DDBJ databases">
        <title>Genome-Enabled Discovery of Anthraquinone Biosynthesis in Senna tora.</title>
        <authorList>
            <person name="Kang S.-H."/>
            <person name="Pandey R.P."/>
            <person name="Lee C.-M."/>
            <person name="Sim J.-S."/>
            <person name="Jeong J.-T."/>
            <person name="Choi B.-S."/>
            <person name="Jung M."/>
            <person name="Ginzburg D."/>
            <person name="Zhao K."/>
            <person name="Won S.Y."/>
            <person name="Oh T.-J."/>
            <person name="Yu Y."/>
            <person name="Kim N.-H."/>
            <person name="Lee O.R."/>
            <person name="Lee T.-H."/>
            <person name="Bashyal P."/>
            <person name="Kim T.-S."/>
            <person name="Lee W.-H."/>
            <person name="Kawkins C."/>
            <person name="Kim C.-K."/>
            <person name="Kim J.S."/>
            <person name="Ahn B.O."/>
            <person name="Rhee S.Y."/>
            <person name="Sohng J.K."/>
        </authorList>
    </citation>
    <scope>NUCLEOTIDE SEQUENCE</scope>
    <source>
        <tissue evidence="5">Leaf</tissue>
    </source>
</reference>
<dbReference type="PROSITE" id="PS51473">
    <property type="entry name" value="GNK2"/>
    <property type="match status" value="2"/>
</dbReference>
<keyword evidence="2" id="KW-0677">Repeat</keyword>
<dbReference type="PANTHER" id="PTHR32099">
    <property type="entry name" value="CYSTEINE-RICH REPEAT SECRETORY PROTEIN"/>
    <property type="match status" value="1"/>
</dbReference>
<feature type="transmembrane region" description="Helical" evidence="3">
    <location>
        <begin position="258"/>
        <end position="280"/>
    </location>
</feature>
<protein>
    <submittedName>
        <fullName evidence="5">Cysteine-rich receptor-like protein kinase 25</fullName>
    </submittedName>
</protein>
<evidence type="ECO:0000256" key="2">
    <source>
        <dbReference type="ARBA" id="ARBA00022737"/>
    </source>
</evidence>
<keyword evidence="5" id="KW-0675">Receptor</keyword>
<keyword evidence="3" id="KW-0472">Membrane</keyword>
<evidence type="ECO:0000259" key="4">
    <source>
        <dbReference type="PROSITE" id="PS51473"/>
    </source>
</evidence>
<keyword evidence="3" id="KW-0812">Transmembrane</keyword>
<sequence>MSLLQQASTIQSLQVIKLKIHNNKTFTPNSTYQIHLTTLLTSLNSTATTDNTRFHKATATGQTDTVYGLYTCEGDARPRACGQCVDSAIRVATSECRWSKEAIVWNNGGACMVRYANYSFFSKMETNPRVVVDSEADIAAKQRGRFGEKVEETLKEVVGEIEGGGGGVRFARKEAFLGVKEAFGVDAEGLLRMESVGECSWDVSDEDCGECLRGVLGDMKGCCVGKEGGAVMYPSCFLRFELDKDGVSPTRKAKGESWIIIIVVSLGVVLVLLSCFALYISRKKKSKSYKAILREYCK</sequence>
<keyword evidence="3" id="KW-1133">Transmembrane helix</keyword>
<evidence type="ECO:0000256" key="3">
    <source>
        <dbReference type="SAM" id="Phobius"/>
    </source>
</evidence>
<comment type="caution">
    <text evidence="5">The sequence shown here is derived from an EMBL/GenBank/DDBJ whole genome shotgun (WGS) entry which is preliminary data.</text>
</comment>
<dbReference type="CDD" id="cd23509">
    <property type="entry name" value="Gnk2-like"/>
    <property type="match status" value="2"/>
</dbReference>
<dbReference type="PANTHER" id="PTHR32099:SF42">
    <property type="entry name" value="CYSTEINE-RICH RECEPTOR-LIKE PROTEIN KINASE 9-RELATED"/>
    <property type="match status" value="1"/>
</dbReference>
<dbReference type="GO" id="GO:0016301">
    <property type="term" value="F:kinase activity"/>
    <property type="evidence" value="ECO:0007669"/>
    <property type="project" value="UniProtKB-KW"/>
</dbReference>
<keyword evidence="5" id="KW-0418">Kinase</keyword>
<evidence type="ECO:0000256" key="1">
    <source>
        <dbReference type="ARBA" id="ARBA00022729"/>
    </source>
</evidence>
<feature type="domain" description="Gnk2-homologous" evidence="4">
    <location>
        <begin position="14"/>
        <end position="120"/>
    </location>
</feature>
<keyword evidence="6" id="KW-1185">Reference proteome</keyword>
<evidence type="ECO:0000313" key="5">
    <source>
        <dbReference type="EMBL" id="KAF7836416.1"/>
    </source>
</evidence>
<dbReference type="InterPro" id="IPR038408">
    <property type="entry name" value="GNK2_sf"/>
</dbReference>